<dbReference type="Gene3D" id="3.40.50.2020">
    <property type="match status" value="1"/>
</dbReference>
<dbReference type="InterPro" id="IPR000836">
    <property type="entry name" value="PRTase_dom"/>
</dbReference>
<dbReference type="InterPro" id="IPR029057">
    <property type="entry name" value="PRTase-like"/>
</dbReference>
<comment type="caution">
    <text evidence="3">The sequence shown here is derived from an EMBL/GenBank/DDBJ whole genome shotgun (WGS) entry which is preliminary data.</text>
</comment>
<evidence type="ECO:0000313" key="3">
    <source>
        <dbReference type="EMBL" id="HCM32244.1"/>
    </source>
</evidence>
<feature type="domain" description="Phosphoribosyltransferase" evidence="2">
    <location>
        <begin position="115"/>
        <end position="207"/>
    </location>
</feature>
<proteinExistence type="inferred from homology"/>
<dbReference type="PANTHER" id="PTHR47505:SF1">
    <property type="entry name" value="DNA UTILIZATION PROTEIN YHGH"/>
    <property type="match status" value="1"/>
</dbReference>
<evidence type="ECO:0000256" key="1">
    <source>
        <dbReference type="ARBA" id="ARBA00008007"/>
    </source>
</evidence>
<name>A0A3D3G3I6_ACIRA</name>
<dbReference type="AlphaFoldDB" id="A0A3D3G3I6"/>
<dbReference type="Pfam" id="PF00156">
    <property type="entry name" value="Pribosyltran"/>
    <property type="match status" value="1"/>
</dbReference>
<dbReference type="PANTHER" id="PTHR47505">
    <property type="entry name" value="DNA UTILIZATION PROTEIN YHGH"/>
    <property type="match status" value="1"/>
</dbReference>
<dbReference type="InterPro" id="IPR051910">
    <property type="entry name" value="ComF/GntX_DNA_util-trans"/>
</dbReference>
<evidence type="ECO:0000313" key="4">
    <source>
        <dbReference type="Proteomes" id="UP000262257"/>
    </source>
</evidence>
<dbReference type="EMBL" id="DPXL01000160">
    <property type="protein sequence ID" value="HCM32244.1"/>
    <property type="molecule type" value="Genomic_DNA"/>
</dbReference>
<comment type="similarity">
    <text evidence="1">Belongs to the ComF/GntX family.</text>
</comment>
<reference evidence="3 4" key="1">
    <citation type="journal article" date="2018" name="Nat. Biotechnol.">
        <title>A standardized bacterial taxonomy based on genome phylogeny substantially revises the tree of life.</title>
        <authorList>
            <person name="Parks D.H."/>
            <person name="Chuvochina M."/>
            <person name="Waite D.W."/>
            <person name="Rinke C."/>
            <person name="Skarshewski A."/>
            <person name="Chaumeil P.A."/>
            <person name="Hugenholtz P."/>
        </authorList>
    </citation>
    <scope>NUCLEOTIDE SEQUENCE [LARGE SCALE GENOMIC DNA]</scope>
    <source>
        <strain evidence="3">UBA10045</strain>
    </source>
</reference>
<dbReference type="CDD" id="cd06223">
    <property type="entry name" value="PRTases_typeI"/>
    <property type="match status" value="1"/>
</dbReference>
<dbReference type="SUPFAM" id="SSF53271">
    <property type="entry name" value="PRTase-like"/>
    <property type="match status" value="1"/>
</dbReference>
<dbReference type="Proteomes" id="UP000262257">
    <property type="component" value="Unassembled WGS sequence"/>
</dbReference>
<sequence length="211" mass="24293">MPMFNPSSLLRPISRLLPCPLCSSSLQMQHGVCHDCWEQLPWYRQTVERQELDIHVACGYQYPIDRIIQQFKYEQQLNYQQLLTASILTLRLPKVQAIVPMPISTERLIERGYNQSLVIAKILARELNVPVWQPVIRLAQHSQKGLSRLERLNQIEMQFQPILTERRRYRRVLMLDDVVTTGSSLSALAQALTRLGCQHIFAACIAAAETA</sequence>
<accession>A0A3D3G3I6</accession>
<dbReference type="RefSeq" id="WP_101159815.1">
    <property type="nucleotide sequence ID" value="NZ_MLJU01000002.1"/>
</dbReference>
<gene>
    <name evidence="3" type="ORF">DIC32_13005</name>
</gene>
<protein>
    <submittedName>
        <fullName evidence="3">ComF family protein</fullName>
    </submittedName>
</protein>
<evidence type="ECO:0000259" key="2">
    <source>
        <dbReference type="Pfam" id="PF00156"/>
    </source>
</evidence>
<organism evidence="3 4">
    <name type="scientific">Acinetobacter radioresistens</name>
    <dbReference type="NCBI Taxonomy" id="40216"/>
    <lineage>
        <taxon>Bacteria</taxon>
        <taxon>Pseudomonadati</taxon>
        <taxon>Pseudomonadota</taxon>
        <taxon>Gammaproteobacteria</taxon>
        <taxon>Moraxellales</taxon>
        <taxon>Moraxellaceae</taxon>
        <taxon>Acinetobacter</taxon>
    </lineage>
</organism>